<name>A0A1A9Z4F3_GLOPL</name>
<reference evidence="2" key="1">
    <citation type="submission" date="2014-03" db="EMBL/GenBank/DDBJ databases">
        <authorList>
            <person name="Aksoy S."/>
            <person name="Warren W."/>
            <person name="Wilson R.K."/>
        </authorList>
    </citation>
    <scope>NUCLEOTIDE SEQUENCE [LARGE SCALE GENOMIC DNA]</scope>
    <source>
        <strain evidence="2">IAEA</strain>
    </source>
</reference>
<organism evidence="1 2">
    <name type="scientific">Glossina pallidipes</name>
    <name type="common">Tsetse fly</name>
    <dbReference type="NCBI Taxonomy" id="7398"/>
    <lineage>
        <taxon>Eukaryota</taxon>
        <taxon>Metazoa</taxon>
        <taxon>Ecdysozoa</taxon>
        <taxon>Arthropoda</taxon>
        <taxon>Hexapoda</taxon>
        <taxon>Insecta</taxon>
        <taxon>Pterygota</taxon>
        <taxon>Neoptera</taxon>
        <taxon>Endopterygota</taxon>
        <taxon>Diptera</taxon>
        <taxon>Brachycera</taxon>
        <taxon>Muscomorpha</taxon>
        <taxon>Hippoboscoidea</taxon>
        <taxon>Glossinidae</taxon>
        <taxon>Glossina</taxon>
    </lineage>
</organism>
<sequence>MDLEILATRPTCPSCITRSVTQIVVALKRLHKSSQRSLHVFAQVFPNALVLPNPIYASFLFSDLYWNTDNSPNSGCNEERPLSTHCRTKRCQWSKMYRSTKWHNAARFECSLEDDRNPFIQLITWLEKYEYIISSHDLNPSPATLQLPLFLQNNDKIAKQIASASKRHEFIIQIAVNNYIEQTEGITKEISWLQIYLHLIHIYSLKNVYLLHVVQQGAGMLYLLNQLTSKPTNKKSTIIICDLEMSLSKIPKILSDEIATRIQKTCISCGEEHLYTFSRVICDGVYGTALIHLGVREVVEEEGIKKIYALRENDLQCFNKGREQKLLDEKDSSRHHHVFRYQPSPRVMLPPTDFMEKIVQSQATREEIFLEQKEMPLLCEIIACLSWIPGLSDLFDLYKQLHDKAASFVSEVDYMNHIEDEEIKRKGANIYYIRGDKPSLLHASERIFKHHSGQLVNFLKSVAEFYGMYGDLWHFHKLINPLDKKIPWYGYNVLVAASLAYLHSQSNSENLENLPGINIDQDFLKLTKKPLPNIVGSV</sequence>
<reference evidence="1" key="2">
    <citation type="submission" date="2020-05" db="UniProtKB">
        <authorList>
            <consortium name="EnsemblMetazoa"/>
        </authorList>
    </citation>
    <scope>IDENTIFICATION</scope>
    <source>
        <strain evidence="1">IAEA</strain>
    </source>
</reference>
<keyword evidence="2" id="KW-1185">Reference proteome</keyword>
<accession>A0A1A9Z4F3</accession>
<dbReference type="Proteomes" id="UP000092445">
    <property type="component" value="Unassembled WGS sequence"/>
</dbReference>
<protein>
    <submittedName>
        <fullName evidence="1">Uncharacterized protein</fullName>
    </submittedName>
</protein>
<dbReference type="EnsemblMetazoa" id="GPAI003612-RA">
    <property type="protein sequence ID" value="GPAI003612-PA"/>
    <property type="gene ID" value="GPAI003612"/>
</dbReference>
<proteinExistence type="predicted"/>
<evidence type="ECO:0000313" key="1">
    <source>
        <dbReference type="EnsemblMetazoa" id="GPAI003612-PA"/>
    </source>
</evidence>
<evidence type="ECO:0000313" key="2">
    <source>
        <dbReference type="Proteomes" id="UP000092445"/>
    </source>
</evidence>
<dbReference type="AlphaFoldDB" id="A0A1A9Z4F3"/>
<dbReference type="VEuPathDB" id="VectorBase:GPAI003612"/>